<reference evidence="4" key="2">
    <citation type="journal article" date="2022" name="BMC Genomics">
        <title>Comparative genome analysis of mycobacteria focusing on tRNA and non-coding RNA.</title>
        <authorList>
            <person name="Behra P.R.K."/>
            <person name="Pettersson B.M.F."/>
            <person name="Ramesh M."/>
            <person name="Das S."/>
            <person name="Dasgupta S."/>
            <person name="Kirsebom L.A."/>
        </authorList>
    </citation>
    <scope>NUCLEOTIDE SEQUENCE</scope>
    <source>
        <strain evidence="4">DSM 44242</strain>
    </source>
</reference>
<organism evidence="4 5">
    <name type="scientific">Mycolicibacterium porcinum</name>
    <dbReference type="NCBI Taxonomy" id="39693"/>
    <lineage>
        <taxon>Bacteria</taxon>
        <taxon>Bacillati</taxon>
        <taxon>Actinomycetota</taxon>
        <taxon>Actinomycetes</taxon>
        <taxon>Mycobacteriales</taxon>
        <taxon>Mycobacteriaceae</taxon>
        <taxon>Mycolicibacterium</taxon>
    </lineage>
</organism>
<feature type="DNA-binding region" description="H-T-H motif" evidence="2">
    <location>
        <begin position="48"/>
        <end position="67"/>
    </location>
</feature>
<evidence type="ECO:0000256" key="1">
    <source>
        <dbReference type="ARBA" id="ARBA00023125"/>
    </source>
</evidence>
<dbReference type="InterPro" id="IPR009057">
    <property type="entry name" value="Homeodomain-like_sf"/>
</dbReference>
<comment type="caution">
    <text evidence="4">The sequence shown here is derived from an EMBL/GenBank/DDBJ whole genome shotgun (WGS) entry which is preliminary data.</text>
</comment>
<protein>
    <submittedName>
        <fullName evidence="4">TetR/AcrR family transcriptional regulator</fullName>
    </submittedName>
</protein>
<dbReference type="PROSITE" id="PS50977">
    <property type="entry name" value="HTH_TETR_2"/>
    <property type="match status" value="1"/>
</dbReference>
<dbReference type="SUPFAM" id="SSF46689">
    <property type="entry name" value="Homeodomain-like"/>
    <property type="match status" value="1"/>
</dbReference>
<keyword evidence="1 2" id="KW-0238">DNA-binding</keyword>
<reference evidence="4" key="1">
    <citation type="submission" date="2020-07" db="EMBL/GenBank/DDBJ databases">
        <authorList>
            <person name="Pettersson B.M.F."/>
            <person name="Behra P.R.K."/>
            <person name="Ramesh M."/>
            <person name="Das S."/>
            <person name="Dasgupta S."/>
            <person name="Kirsebom L.A."/>
        </authorList>
    </citation>
    <scope>NUCLEOTIDE SEQUENCE</scope>
    <source>
        <strain evidence="4">DSM 44242</strain>
    </source>
</reference>
<dbReference type="Gene3D" id="1.10.357.10">
    <property type="entry name" value="Tetracycline Repressor, domain 2"/>
    <property type="match status" value="1"/>
</dbReference>
<evidence type="ECO:0000256" key="2">
    <source>
        <dbReference type="PROSITE-ProRule" id="PRU00335"/>
    </source>
</evidence>
<dbReference type="InterPro" id="IPR001647">
    <property type="entry name" value="HTH_TetR"/>
</dbReference>
<evidence type="ECO:0000313" key="5">
    <source>
        <dbReference type="Proteomes" id="UP001141659"/>
    </source>
</evidence>
<sequence>MLGATVAISGTTRLYGGATGEQRVAARRRKLIEAGLTLFGSAERGIVRVKDVAAEAHLTERYFYESFSDLAALFEAVLDHTMETIETAVNTAVLAAPDRGISGVSSALRAIVDELGNDPRMIQIFFVEALGRGGHAASRRNEMIERSAANFFKWSSAAEENSFNSSTVDTRMKSLALAGAVSELLVSWAEGLLDITSDELSDFLVGLYWRTNLP</sequence>
<proteinExistence type="predicted"/>
<dbReference type="Proteomes" id="UP001141659">
    <property type="component" value="Unassembled WGS sequence"/>
</dbReference>
<accession>A0AAW5SX43</accession>
<gene>
    <name evidence="4" type="ORF">H5P34_00400</name>
</gene>
<dbReference type="GO" id="GO:0003677">
    <property type="term" value="F:DNA binding"/>
    <property type="evidence" value="ECO:0007669"/>
    <property type="project" value="UniProtKB-UniRule"/>
</dbReference>
<evidence type="ECO:0000259" key="3">
    <source>
        <dbReference type="PROSITE" id="PS50977"/>
    </source>
</evidence>
<dbReference type="EMBL" id="JACKVC010000006">
    <property type="protein sequence ID" value="MCV7386505.1"/>
    <property type="molecule type" value="Genomic_DNA"/>
</dbReference>
<feature type="domain" description="HTH tetR-type" evidence="3">
    <location>
        <begin position="25"/>
        <end position="85"/>
    </location>
</feature>
<evidence type="ECO:0000313" key="4">
    <source>
        <dbReference type="EMBL" id="MCV7386505.1"/>
    </source>
</evidence>
<dbReference type="AlphaFoldDB" id="A0AAW5SX43"/>
<name>A0AAW5SX43_9MYCO</name>